<dbReference type="Proteomes" id="UP001189429">
    <property type="component" value="Unassembled WGS sequence"/>
</dbReference>
<gene>
    <name evidence="1" type="ORF">PCOR1329_LOCUS84639</name>
</gene>
<protein>
    <submittedName>
        <fullName evidence="1">Uncharacterized protein</fullName>
    </submittedName>
</protein>
<evidence type="ECO:0000313" key="2">
    <source>
        <dbReference type="Proteomes" id="UP001189429"/>
    </source>
</evidence>
<name>A0ABN9YCG7_9DINO</name>
<accession>A0ABN9YCG7</accession>
<proteinExistence type="predicted"/>
<sequence length="173" mass="20535">MKLTRPWRFRLLRDKLTAENLGREAKNRIWCDVEAPIEVRVYTGFLRNLRNQLVEWKYSQKSVKIDRDAGALKVQGEEVVQVKVINYEFIITWMKEEWKTWDELQKSRELELLVRTSKERSFVPGLREFRPEPSGKPVLKDSVVCGFWNVKGLTDLTLIGLMGHMHEYHIYVL</sequence>
<dbReference type="EMBL" id="CAUYUJ010022398">
    <property type="protein sequence ID" value="CAK0910463.1"/>
    <property type="molecule type" value="Genomic_DNA"/>
</dbReference>
<evidence type="ECO:0000313" key="1">
    <source>
        <dbReference type="EMBL" id="CAK0910463.1"/>
    </source>
</evidence>
<reference evidence="1" key="1">
    <citation type="submission" date="2023-10" db="EMBL/GenBank/DDBJ databases">
        <authorList>
            <person name="Chen Y."/>
            <person name="Shah S."/>
            <person name="Dougan E. K."/>
            <person name="Thang M."/>
            <person name="Chan C."/>
        </authorList>
    </citation>
    <scope>NUCLEOTIDE SEQUENCE [LARGE SCALE GENOMIC DNA]</scope>
</reference>
<keyword evidence="2" id="KW-1185">Reference proteome</keyword>
<feature type="non-terminal residue" evidence="1">
    <location>
        <position position="173"/>
    </location>
</feature>
<organism evidence="1 2">
    <name type="scientific">Prorocentrum cordatum</name>
    <dbReference type="NCBI Taxonomy" id="2364126"/>
    <lineage>
        <taxon>Eukaryota</taxon>
        <taxon>Sar</taxon>
        <taxon>Alveolata</taxon>
        <taxon>Dinophyceae</taxon>
        <taxon>Prorocentrales</taxon>
        <taxon>Prorocentraceae</taxon>
        <taxon>Prorocentrum</taxon>
    </lineage>
</organism>
<comment type="caution">
    <text evidence="1">The sequence shown here is derived from an EMBL/GenBank/DDBJ whole genome shotgun (WGS) entry which is preliminary data.</text>
</comment>